<reference evidence="2 3" key="1">
    <citation type="submission" date="2021-06" db="EMBL/GenBank/DDBJ databases">
        <title>Genome sequence of Babesia caballi.</title>
        <authorList>
            <person name="Yamagishi J."/>
            <person name="Kidaka T."/>
            <person name="Ochi A."/>
        </authorList>
    </citation>
    <scope>NUCLEOTIDE SEQUENCE [LARGE SCALE GENOMIC DNA]</scope>
    <source>
        <strain evidence="2">USDA-D6B2</strain>
    </source>
</reference>
<dbReference type="RefSeq" id="XP_067713049.1">
    <property type="nucleotide sequence ID" value="XM_067856948.1"/>
</dbReference>
<accession>A0AAV4LMP0</accession>
<sequence>MGKVKSFFRVLSCPKSNKARAVRDNQQIQKSISVEEDEECLGTRGDKFSFSAPVSTSELPATQQEPLLALYNQSMVIESDTEDHRDTALVALCNTLTLKIRQNLLIALLCLQRRSLEVHLCRHFVKKIVFIVTRNLENSARKAVLTLRHHGVPKNRDANISDAISAIGTCLGKVVRRDVQAIFHELRYGGIPDPSDELQLGDEQVSVDGEAFGSVSSSEVTTGDCLALCGETEAYQLPRSHRPRANTAEAPHPACAIEPDGSSASVIERNKRLISSKIVSSLLKRGDNEGDTRARLVKRGDPATARTVERGQFHQSVQEDFVEAVVPDKVKLGDVIFRNVIKGLECMPPAVVEQKANIVWELDFFTSEPYISYAYKSLRSSGLSRHGAAI</sequence>
<keyword evidence="3" id="KW-1185">Reference proteome</keyword>
<dbReference type="GeneID" id="94192461"/>
<dbReference type="Proteomes" id="UP001497744">
    <property type="component" value="Unassembled WGS sequence"/>
</dbReference>
<evidence type="ECO:0000313" key="3">
    <source>
        <dbReference type="Proteomes" id="UP001497744"/>
    </source>
</evidence>
<dbReference type="EMBL" id="BPLF01000001">
    <property type="protein sequence ID" value="GIX60978.1"/>
    <property type="molecule type" value="Genomic_DNA"/>
</dbReference>
<organism evidence="2 3">
    <name type="scientific">Babesia caballi</name>
    <dbReference type="NCBI Taxonomy" id="5871"/>
    <lineage>
        <taxon>Eukaryota</taxon>
        <taxon>Sar</taxon>
        <taxon>Alveolata</taxon>
        <taxon>Apicomplexa</taxon>
        <taxon>Aconoidasida</taxon>
        <taxon>Piroplasmida</taxon>
        <taxon>Babesiidae</taxon>
        <taxon>Babesia</taxon>
    </lineage>
</organism>
<evidence type="ECO:0000256" key="1">
    <source>
        <dbReference type="SAM" id="MobiDB-lite"/>
    </source>
</evidence>
<feature type="region of interest" description="Disordered" evidence="1">
    <location>
        <begin position="242"/>
        <end position="261"/>
    </location>
</feature>
<proteinExistence type="predicted"/>
<name>A0AAV4LMP0_BABCB</name>
<evidence type="ECO:0000313" key="2">
    <source>
        <dbReference type="EMBL" id="GIX60978.1"/>
    </source>
</evidence>
<protein>
    <submittedName>
        <fullName evidence="2">Iron-sulphur cluster biosynthesis domain containing protein, putative</fullName>
    </submittedName>
</protein>
<comment type="caution">
    <text evidence="2">The sequence shown here is derived from an EMBL/GenBank/DDBJ whole genome shotgun (WGS) entry which is preliminary data.</text>
</comment>
<gene>
    <name evidence="2" type="ORF">BcabD6B2_04130</name>
</gene>
<dbReference type="AlphaFoldDB" id="A0AAV4LMP0"/>